<reference evidence="1 2" key="1">
    <citation type="submission" date="2022-03" db="EMBL/GenBank/DDBJ databases">
        <title>Rhizobium SSM4.3 sp. nov., isolated from Sediment (Gouqi Island).</title>
        <authorList>
            <person name="Chen G."/>
        </authorList>
    </citation>
    <scope>NUCLEOTIDE SEQUENCE [LARGE SCALE GENOMIC DNA]</scope>
    <source>
        <strain evidence="1 2">SSM4.3</strain>
        <plasmid evidence="1">unnamed</plasmid>
    </source>
</reference>
<dbReference type="InterPro" id="IPR011009">
    <property type="entry name" value="Kinase-like_dom_sf"/>
</dbReference>
<name>A0ABT0CUX2_9HYPH</name>
<dbReference type="RefSeq" id="WP_245134250.1">
    <property type="nucleotide sequence ID" value="NZ_CP128477.1"/>
</dbReference>
<evidence type="ECO:0000313" key="1">
    <source>
        <dbReference type="EMBL" id="MCJ8236964.1"/>
    </source>
</evidence>
<gene>
    <name evidence="1" type="ORF">MKJ03_01375</name>
</gene>
<organism evidence="1 2">
    <name type="scientific">Peteryoungia algae</name>
    <dbReference type="NCBI Taxonomy" id="2919917"/>
    <lineage>
        <taxon>Bacteria</taxon>
        <taxon>Pseudomonadati</taxon>
        <taxon>Pseudomonadota</taxon>
        <taxon>Alphaproteobacteria</taxon>
        <taxon>Hyphomicrobiales</taxon>
        <taxon>Rhizobiaceae</taxon>
        <taxon>Peteryoungia</taxon>
    </lineage>
</organism>
<geneLocation type="plasmid" evidence="1">
    <name>unnamed</name>
</geneLocation>
<dbReference type="Proteomes" id="UP001522662">
    <property type="component" value="Unassembled WGS sequence"/>
</dbReference>
<protein>
    <submittedName>
        <fullName evidence="1">Serine/threonine protein phosphatase</fullName>
    </submittedName>
</protein>
<proteinExistence type="predicted"/>
<evidence type="ECO:0000313" key="2">
    <source>
        <dbReference type="Proteomes" id="UP001522662"/>
    </source>
</evidence>
<sequence length="291" mass="31941">MAYLGDGSDAPSGEIELEDDEIADVLRALVQSDDRVQCLDLPHRRLWIKRQGVKVLPRFVSFQGLVAALLRVPHLRPSPQLAPDAMQAREIARMHIFAAAGFPVPPIVFQSKTAMVMADVGPTLAERLNTLRTSDPVGHDALLVQAADGLGRVHAAGLSHGRPHVRDFFLSDDEVGFMDFEEDPASVMPLEMAQARDVFLYFLIVASRAIRPDETCPAALGAWSRHATDATQRELRSLTTLASRILPLIRLIGRVHMGSDLRRFIMATEFLMKAPLDRVASPNTAKAGQDG</sequence>
<keyword evidence="1" id="KW-0614">Plasmid</keyword>
<dbReference type="SUPFAM" id="SSF56112">
    <property type="entry name" value="Protein kinase-like (PK-like)"/>
    <property type="match status" value="1"/>
</dbReference>
<keyword evidence="2" id="KW-1185">Reference proteome</keyword>
<accession>A0ABT0CUX2</accession>
<comment type="caution">
    <text evidence="1">The sequence shown here is derived from an EMBL/GenBank/DDBJ whole genome shotgun (WGS) entry which is preliminary data.</text>
</comment>
<dbReference type="EMBL" id="JALAYX010000001">
    <property type="protein sequence ID" value="MCJ8236964.1"/>
    <property type="molecule type" value="Genomic_DNA"/>
</dbReference>